<evidence type="ECO:0000313" key="3">
    <source>
        <dbReference type="Proteomes" id="UP000265703"/>
    </source>
</evidence>
<gene>
    <name evidence="2" type="ORF">C1645_768546</name>
</gene>
<keyword evidence="3" id="KW-1185">Reference proteome</keyword>
<evidence type="ECO:0000256" key="1">
    <source>
        <dbReference type="SAM" id="Phobius"/>
    </source>
</evidence>
<proteinExistence type="predicted"/>
<feature type="transmembrane region" description="Helical" evidence="1">
    <location>
        <begin position="6"/>
        <end position="27"/>
    </location>
</feature>
<comment type="caution">
    <text evidence="2">The sequence shown here is derived from an EMBL/GenBank/DDBJ whole genome shotgun (WGS) entry which is preliminary data.</text>
</comment>
<keyword evidence="1" id="KW-1133">Transmembrane helix</keyword>
<accession>A0A397T3U7</accession>
<keyword evidence="1" id="KW-0812">Transmembrane</keyword>
<name>A0A397T3U7_9GLOM</name>
<dbReference type="EMBL" id="QKYT01000165">
    <property type="protein sequence ID" value="RIA90955.1"/>
    <property type="molecule type" value="Genomic_DNA"/>
</dbReference>
<protein>
    <submittedName>
        <fullName evidence="2">Uncharacterized protein</fullName>
    </submittedName>
</protein>
<dbReference type="AlphaFoldDB" id="A0A397T3U7"/>
<keyword evidence="1" id="KW-0472">Membrane</keyword>
<evidence type="ECO:0000313" key="2">
    <source>
        <dbReference type="EMBL" id="RIA90955.1"/>
    </source>
</evidence>
<organism evidence="2 3">
    <name type="scientific">Glomus cerebriforme</name>
    <dbReference type="NCBI Taxonomy" id="658196"/>
    <lineage>
        <taxon>Eukaryota</taxon>
        <taxon>Fungi</taxon>
        <taxon>Fungi incertae sedis</taxon>
        <taxon>Mucoromycota</taxon>
        <taxon>Glomeromycotina</taxon>
        <taxon>Glomeromycetes</taxon>
        <taxon>Glomerales</taxon>
        <taxon>Glomeraceae</taxon>
        <taxon>Glomus</taxon>
    </lineage>
</organism>
<feature type="transmembrane region" description="Helical" evidence="1">
    <location>
        <begin position="39"/>
        <end position="64"/>
    </location>
</feature>
<sequence length="68" mass="8269">MSKLSFYCYVHCKLLISIDNLDIIFIYQFRRHFLYKILGYYIFLFPRVVLELIPLISFLLLLMITNCL</sequence>
<dbReference type="Proteomes" id="UP000265703">
    <property type="component" value="Unassembled WGS sequence"/>
</dbReference>
<reference evidence="2 3" key="1">
    <citation type="submission" date="2018-06" db="EMBL/GenBank/DDBJ databases">
        <title>Comparative genomics reveals the genomic features of Rhizophagus irregularis, R. cerebriforme, R. diaphanum and Gigaspora rosea, and their symbiotic lifestyle signature.</title>
        <authorList>
            <person name="Morin E."/>
            <person name="San Clemente H."/>
            <person name="Chen E.C.H."/>
            <person name="De La Providencia I."/>
            <person name="Hainaut M."/>
            <person name="Kuo A."/>
            <person name="Kohler A."/>
            <person name="Murat C."/>
            <person name="Tang N."/>
            <person name="Roy S."/>
            <person name="Loubradou J."/>
            <person name="Henrissat B."/>
            <person name="Grigoriev I.V."/>
            <person name="Corradi N."/>
            <person name="Roux C."/>
            <person name="Martin F.M."/>
        </authorList>
    </citation>
    <scope>NUCLEOTIDE SEQUENCE [LARGE SCALE GENOMIC DNA]</scope>
    <source>
        <strain evidence="2 3">DAOM 227022</strain>
    </source>
</reference>